<dbReference type="Gene3D" id="2.30.40.10">
    <property type="entry name" value="Urease, subunit C, domain 1"/>
    <property type="match status" value="1"/>
</dbReference>
<dbReference type="Pfam" id="PF01979">
    <property type="entry name" value="Amidohydro_1"/>
    <property type="match status" value="1"/>
</dbReference>
<dbReference type="EMBL" id="JBHEZX010000026">
    <property type="protein sequence ID" value="MFC1414669.1"/>
    <property type="molecule type" value="Genomic_DNA"/>
</dbReference>
<dbReference type="InterPro" id="IPR032466">
    <property type="entry name" value="Metal_Hydrolase"/>
</dbReference>
<keyword evidence="2" id="KW-1185">Reference proteome</keyword>
<dbReference type="GO" id="GO:0050416">
    <property type="term" value="F:formimidoylglutamate deiminase activity"/>
    <property type="evidence" value="ECO:0007669"/>
    <property type="project" value="UniProtKB-EC"/>
</dbReference>
<dbReference type="InterPro" id="IPR006680">
    <property type="entry name" value="Amidohydro-rel"/>
</dbReference>
<reference evidence="1 2" key="1">
    <citation type="submission" date="2024-09" db="EMBL/GenBank/DDBJ databases">
        <authorList>
            <person name="Lee S.D."/>
        </authorList>
    </citation>
    <scope>NUCLEOTIDE SEQUENCE [LARGE SCALE GENOMIC DNA]</scope>
    <source>
        <strain evidence="1 2">N1-1</strain>
    </source>
</reference>
<dbReference type="InterPro" id="IPR011059">
    <property type="entry name" value="Metal-dep_hydrolase_composite"/>
</dbReference>
<dbReference type="NCBIfam" id="NF006681">
    <property type="entry name" value="PRK09229.1-2"/>
    <property type="match status" value="1"/>
</dbReference>
<dbReference type="PANTHER" id="PTHR43794:SF11">
    <property type="entry name" value="AMIDOHYDROLASE-RELATED DOMAIN-CONTAINING PROTEIN"/>
    <property type="match status" value="1"/>
</dbReference>
<dbReference type="SUPFAM" id="SSF51338">
    <property type="entry name" value="Composite domain of metallo-dependent hydrolases"/>
    <property type="match status" value="1"/>
</dbReference>
<gene>
    <name evidence="1" type="ORF">ACEZDG_35960</name>
</gene>
<sequence>MPLAVQQFWAPHAWLDPVVESEVLITVSGDRISAVVPDSGPAPAGATVLTGLTLPGMANAHSHAFHRALRGTVQVGSGTFWTWRDTMYRAADALDPDSYLELATAVYAEMALAGITAVGEFHYLHHGPAGVRYADPNAMGEALIEAAGRAGIRITLLDTCYLSAGFGEAPNRHQRRFSDGDATAWAERAGALTPRAHARIGAAIHSVRAVPAEQLSTVVDWAAERRAPLHVHLSEQTAENETCLARHGLTPTQLLSEHGALGPRTSAVHATHLTEGDIKLLSGSSTVVCMCPTTERDLADGIGPARRLATAGSPVSLGSDSHAVIDPFEEARALELNERLATQRRGHWTAAALLRAATEDGHASLGWPESGRLAPGALADFCSIALDTPRTAGPEPRLGAETAVFAATSADVRDVVVGGRTVVRDGVHRTVPDVGAALARAISAVRSAHP</sequence>
<evidence type="ECO:0000313" key="1">
    <source>
        <dbReference type="EMBL" id="MFC1414669.1"/>
    </source>
</evidence>
<dbReference type="Gene3D" id="3.20.20.140">
    <property type="entry name" value="Metal-dependent hydrolases"/>
    <property type="match status" value="1"/>
</dbReference>
<protein>
    <submittedName>
        <fullName evidence="1">Formimidoylglutamate deiminase</fullName>
        <ecNumber evidence="1">3.5.3.13</ecNumber>
    </submittedName>
</protein>
<comment type="caution">
    <text evidence="1">The sequence shown here is derived from an EMBL/GenBank/DDBJ whole genome shotgun (WGS) entry which is preliminary data.</text>
</comment>
<name>A0ABV6VLP5_9ACTN</name>
<organism evidence="1 2">
    <name type="scientific">Streptacidiphilus alkalitolerans</name>
    <dbReference type="NCBI Taxonomy" id="3342712"/>
    <lineage>
        <taxon>Bacteria</taxon>
        <taxon>Bacillati</taxon>
        <taxon>Actinomycetota</taxon>
        <taxon>Actinomycetes</taxon>
        <taxon>Kitasatosporales</taxon>
        <taxon>Streptomycetaceae</taxon>
        <taxon>Streptacidiphilus</taxon>
    </lineage>
</organism>
<dbReference type="NCBIfam" id="TIGR02022">
    <property type="entry name" value="hutF"/>
    <property type="match status" value="1"/>
</dbReference>
<dbReference type="SUPFAM" id="SSF51556">
    <property type="entry name" value="Metallo-dependent hydrolases"/>
    <property type="match status" value="1"/>
</dbReference>
<dbReference type="PANTHER" id="PTHR43794">
    <property type="entry name" value="AMINOHYDROLASE SSNA-RELATED"/>
    <property type="match status" value="1"/>
</dbReference>
<dbReference type="InterPro" id="IPR010252">
    <property type="entry name" value="HutF"/>
</dbReference>
<keyword evidence="1" id="KW-0378">Hydrolase</keyword>
<dbReference type="InterPro" id="IPR050287">
    <property type="entry name" value="MTA/SAH_deaminase"/>
</dbReference>
<accession>A0ABV6VLP5</accession>
<dbReference type="EC" id="3.5.3.13" evidence="1"/>
<evidence type="ECO:0000313" key="2">
    <source>
        <dbReference type="Proteomes" id="UP001592582"/>
    </source>
</evidence>
<proteinExistence type="predicted"/>
<dbReference type="Proteomes" id="UP001592582">
    <property type="component" value="Unassembled WGS sequence"/>
</dbReference>